<organism evidence="2 3">
    <name type="scientific">Marasmiellus scandens</name>
    <dbReference type="NCBI Taxonomy" id="2682957"/>
    <lineage>
        <taxon>Eukaryota</taxon>
        <taxon>Fungi</taxon>
        <taxon>Dikarya</taxon>
        <taxon>Basidiomycota</taxon>
        <taxon>Agaricomycotina</taxon>
        <taxon>Agaricomycetes</taxon>
        <taxon>Agaricomycetidae</taxon>
        <taxon>Agaricales</taxon>
        <taxon>Marasmiineae</taxon>
        <taxon>Omphalotaceae</taxon>
        <taxon>Marasmiellus</taxon>
    </lineage>
</organism>
<proteinExistence type="predicted"/>
<reference evidence="2 3" key="1">
    <citation type="submission" date="2024-01" db="EMBL/GenBank/DDBJ databases">
        <title>A draft genome for the cacao thread blight pathogen Marasmiellus scandens.</title>
        <authorList>
            <person name="Baruah I.K."/>
            <person name="Leung J."/>
            <person name="Bukari Y."/>
            <person name="Amoako-Attah I."/>
            <person name="Meinhardt L.W."/>
            <person name="Bailey B.A."/>
            <person name="Cohen S.P."/>
        </authorList>
    </citation>
    <scope>NUCLEOTIDE SEQUENCE [LARGE SCALE GENOMIC DNA]</scope>
    <source>
        <strain evidence="2 3">GH-19</strain>
    </source>
</reference>
<comment type="caution">
    <text evidence="2">The sequence shown here is derived from an EMBL/GenBank/DDBJ whole genome shotgun (WGS) entry which is preliminary data.</text>
</comment>
<gene>
    <name evidence="2" type="ORF">VKT23_004364</name>
</gene>
<protein>
    <submittedName>
        <fullName evidence="2">Uncharacterized protein</fullName>
    </submittedName>
</protein>
<evidence type="ECO:0000313" key="2">
    <source>
        <dbReference type="EMBL" id="KAK7467307.1"/>
    </source>
</evidence>
<name>A0ABR1JTW5_9AGAR</name>
<sequence>MELWVLKTLLSDEERFRRCQEVLYRASEQLEDLLAEYYVAKMSITRWVHRSDGEDGREHYTIRAYGLTERVAGSIHVGKELEYVQWFDEKQEKERKRGKRGKEQKRGKQVKSEAGAVFDSSKHVFISEAFSSRSCFPLEF</sequence>
<dbReference type="Proteomes" id="UP001498398">
    <property type="component" value="Unassembled WGS sequence"/>
</dbReference>
<evidence type="ECO:0000256" key="1">
    <source>
        <dbReference type="SAM" id="MobiDB-lite"/>
    </source>
</evidence>
<feature type="compositionally biased region" description="Basic residues" evidence="1">
    <location>
        <begin position="96"/>
        <end position="109"/>
    </location>
</feature>
<evidence type="ECO:0000313" key="3">
    <source>
        <dbReference type="Proteomes" id="UP001498398"/>
    </source>
</evidence>
<accession>A0ABR1JTW5</accession>
<feature type="region of interest" description="Disordered" evidence="1">
    <location>
        <begin position="91"/>
        <end position="114"/>
    </location>
</feature>
<keyword evidence="3" id="KW-1185">Reference proteome</keyword>
<dbReference type="EMBL" id="JBANRG010000004">
    <property type="protein sequence ID" value="KAK7467307.1"/>
    <property type="molecule type" value="Genomic_DNA"/>
</dbReference>